<dbReference type="AlphaFoldDB" id="A0A837NEX3"/>
<dbReference type="EMBL" id="LHSG01000013">
    <property type="protein sequence ID" value="KPD23167.1"/>
    <property type="molecule type" value="Genomic_DNA"/>
</dbReference>
<protein>
    <submittedName>
        <fullName evidence="2">Uncharacterized protein</fullName>
    </submittedName>
</protein>
<comment type="caution">
    <text evidence="2">The sequence shown here is derived from an EMBL/GenBank/DDBJ whole genome shotgun (WGS) entry which is preliminary data.</text>
</comment>
<sequence length="206" mass="23386">MKKEFIVLKRNRYIVVALLCILIPLLETLGEGTLWGLHYESPRAMDTLGDIVRLVKLLSVVAGLYLLVKNRSIIAEAFHSKVLKITFFSVFYLLSWVQIPTLLLGNLFFGIMAPKDYIHYEQSAGQDSFYVYTADPGAMGTAYHHVYLKCPLPFNRYELIKVGKTRWLKVFDIKRGDNSVALISKGTTDGSHKVYRLSMENVSCGE</sequence>
<reference evidence="2 3" key="1">
    <citation type="submission" date="2015-08" db="EMBL/GenBank/DDBJ databases">
        <title>Genome sequencing and assembly of the deep-sea bacterium Idiomarina zobellii.</title>
        <authorList>
            <person name="Mithoefer S.D."/>
            <person name="Rheaume B.A."/>
            <person name="MacLea K.S."/>
        </authorList>
    </citation>
    <scope>NUCLEOTIDE SEQUENCE [LARGE SCALE GENOMIC DNA]</scope>
    <source>
        <strain evidence="2 3">KMM 231</strain>
    </source>
</reference>
<keyword evidence="1" id="KW-0812">Transmembrane</keyword>
<accession>A0A837NEX3</accession>
<organism evidence="2 3">
    <name type="scientific">Idiomarina zobellii</name>
    <dbReference type="NCBI Taxonomy" id="86103"/>
    <lineage>
        <taxon>Bacteria</taxon>
        <taxon>Pseudomonadati</taxon>
        <taxon>Pseudomonadota</taxon>
        <taxon>Gammaproteobacteria</taxon>
        <taxon>Alteromonadales</taxon>
        <taxon>Idiomarinaceae</taxon>
        <taxon>Idiomarina</taxon>
    </lineage>
</organism>
<dbReference type="Proteomes" id="UP000053030">
    <property type="component" value="Unassembled WGS sequence"/>
</dbReference>
<feature type="transmembrane region" description="Helical" evidence="1">
    <location>
        <begin position="50"/>
        <end position="68"/>
    </location>
</feature>
<keyword evidence="3" id="KW-1185">Reference proteome</keyword>
<keyword evidence="1" id="KW-0472">Membrane</keyword>
<feature type="transmembrane region" description="Helical" evidence="1">
    <location>
        <begin position="12"/>
        <end position="30"/>
    </location>
</feature>
<gene>
    <name evidence="2" type="ORF">AFK76_10780</name>
</gene>
<proteinExistence type="predicted"/>
<name>A0A837NEX3_9GAMM</name>
<keyword evidence="1" id="KW-1133">Transmembrane helix</keyword>
<evidence type="ECO:0000256" key="1">
    <source>
        <dbReference type="SAM" id="Phobius"/>
    </source>
</evidence>
<evidence type="ECO:0000313" key="3">
    <source>
        <dbReference type="Proteomes" id="UP000053030"/>
    </source>
</evidence>
<evidence type="ECO:0000313" key="2">
    <source>
        <dbReference type="EMBL" id="KPD23167.1"/>
    </source>
</evidence>
<feature type="transmembrane region" description="Helical" evidence="1">
    <location>
        <begin position="89"/>
        <end position="113"/>
    </location>
</feature>